<evidence type="ECO:0000313" key="4">
    <source>
        <dbReference type="EMBL" id="CAB4705035.1"/>
    </source>
</evidence>
<dbReference type="InterPro" id="IPR055259">
    <property type="entry name" value="YkvP/CgeB_Glyco_trans-like"/>
</dbReference>
<accession>A0A6J6Q751</accession>
<feature type="domain" description="Spore protein YkvP/CgeB glycosyl transferase-like" evidence="1">
    <location>
        <begin position="219"/>
        <end position="350"/>
    </location>
</feature>
<organism evidence="4">
    <name type="scientific">freshwater metagenome</name>
    <dbReference type="NCBI Taxonomy" id="449393"/>
    <lineage>
        <taxon>unclassified sequences</taxon>
        <taxon>metagenomes</taxon>
        <taxon>ecological metagenomes</taxon>
    </lineage>
</organism>
<evidence type="ECO:0000313" key="3">
    <source>
        <dbReference type="EMBL" id="CAB4338868.1"/>
    </source>
</evidence>
<dbReference type="EMBL" id="CAFAAO010000002">
    <property type="protein sequence ID" value="CAB4794810.1"/>
    <property type="molecule type" value="Genomic_DNA"/>
</dbReference>
<name>A0A6J6Q751_9ZZZZ</name>
<evidence type="ECO:0000313" key="7">
    <source>
        <dbReference type="EMBL" id="CAB5054755.1"/>
    </source>
</evidence>
<dbReference type="EMBL" id="CAESAI010000002">
    <property type="protein sequence ID" value="CAB4330876.1"/>
    <property type="molecule type" value="Genomic_DNA"/>
</dbReference>
<protein>
    <submittedName>
        <fullName evidence="4">Unannotated protein</fullName>
    </submittedName>
</protein>
<proteinExistence type="predicted"/>
<sequence length="357" mass="39537">MLPDWVFRIGWGMPGAYAYLQLRMEAAQLQTSMSQARLARKRLNAAVANRKRIRDPNNLRWAIKTSVPAGISGKGWGDLYFANEVAASLKKLGHTARVDFRSDVIHADSADDDVVLVLRGIERIRPQANALNILWVISHPDRISQNEFKSFDLVFAASNAWAIDKTRSSGVEIRALLQATNPEKFHPDVSQPDTGDEILFVGNTRNVYRKIIKDCVDSGVNPLIYGKGWDRFVSNDLIKGSFVQNDKLPGMYRSAGVVLNDHWPDMAKHGFLSNRLFDAVSSGGRVISDYAVGIDEVFGNSVAVYTDASNLAKLCLPANRGSWGTQDEITARARQVGIEHSFDQRAKLLVQAALANL</sequence>
<reference evidence="4" key="1">
    <citation type="submission" date="2020-05" db="EMBL/GenBank/DDBJ databases">
        <authorList>
            <person name="Chiriac C."/>
            <person name="Salcher M."/>
            <person name="Ghai R."/>
            <person name="Kavagutti S V."/>
        </authorList>
    </citation>
    <scope>NUCLEOTIDE SEQUENCE</scope>
</reference>
<evidence type="ECO:0000313" key="2">
    <source>
        <dbReference type="EMBL" id="CAB4330876.1"/>
    </source>
</evidence>
<dbReference type="EMBL" id="CAFBPK010000004">
    <property type="protein sequence ID" value="CAB5013067.1"/>
    <property type="molecule type" value="Genomic_DNA"/>
</dbReference>
<dbReference type="EMBL" id="CAEZYC010000020">
    <property type="protein sequence ID" value="CAB4705035.1"/>
    <property type="molecule type" value="Genomic_DNA"/>
</dbReference>
<evidence type="ECO:0000313" key="5">
    <source>
        <dbReference type="EMBL" id="CAB4794810.1"/>
    </source>
</evidence>
<dbReference type="AlphaFoldDB" id="A0A6J6Q751"/>
<evidence type="ECO:0000259" key="1">
    <source>
        <dbReference type="Pfam" id="PF13524"/>
    </source>
</evidence>
<gene>
    <name evidence="4" type="ORF">UFOPK2648_00536</name>
    <name evidence="5" type="ORF">UFOPK3037_00200</name>
    <name evidence="2" type="ORF">UFOPK3406_00172</name>
    <name evidence="3" type="ORF">UFOPK3925_00807</name>
    <name evidence="6" type="ORF">UFOPK4097_00443</name>
    <name evidence="7" type="ORF">UFOPK4301_01249</name>
</gene>
<evidence type="ECO:0000313" key="6">
    <source>
        <dbReference type="EMBL" id="CAB5013067.1"/>
    </source>
</evidence>
<dbReference type="Pfam" id="PF13524">
    <property type="entry name" value="Glyco_trans_1_2"/>
    <property type="match status" value="1"/>
</dbReference>
<dbReference type="EMBL" id="CAFBQG010000191">
    <property type="protein sequence ID" value="CAB5054755.1"/>
    <property type="molecule type" value="Genomic_DNA"/>
</dbReference>
<dbReference type="EMBL" id="CAESAD010000004">
    <property type="protein sequence ID" value="CAB4338868.1"/>
    <property type="molecule type" value="Genomic_DNA"/>
</dbReference>